<feature type="domain" description="Aminotransferase-like plant mobile" evidence="1">
    <location>
        <begin position="8"/>
        <end position="54"/>
    </location>
</feature>
<proteinExistence type="predicted"/>
<accession>A0A8J6DCH8</accession>
<dbReference type="PANTHER" id="PTHR46033:SF8">
    <property type="entry name" value="PROTEIN MAINTENANCE OF MERISTEMS-LIKE"/>
    <property type="match status" value="1"/>
</dbReference>
<dbReference type="PANTHER" id="PTHR46033">
    <property type="entry name" value="PROTEIN MAIN-LIKE 2"/>
    <property type="match status" value="1"/>
</dbReference>
<reference evidence="2 3" key="1">
    <citation type="journal article" date="2021" name="bioRxiv">
        <title>The Gossypium anomalum genome as a resource for cotton improvement and evolutionary analysis of hybrid incompatibility.</title>
        <authorList>
            <person name="Grover C.E."/>
            <person name="Yuan D."/>
            <person name="Arick M.A."/>
            <person name="Miller E.R."/>
            <person name="Hu G."/>
            <person name="Peterson D.G."/>
            <person name="Wendel J.F."/>
            <person name="Udall J.A."/>
        </authorList>
    </citation>
    <scope>NUCLEOTIDE SEQUENCE [LARGE SCALE GENOMIC DNA]</scope>
    <source>
        <strain evidence="2">JFW-Udall</strain>
        <tissue evidence="2">Leaf</tissue>
    </source>
</reference>
<dbReference type="EMBL" id="JAHUZN010000001">
    <property type="protein sequence ID" value="KAG8503631.1"/>
    <property type="molecule type" value="Genomic_DNA"/>
</dbReference>
<dbReference type="Proteomes" id="UP000701853">
    <property type="component" value="Chromosome 1"/>
</dbReference>
<dbReference type="InterPro" id="IPR044824">
    <property type="entry name" value="MAIN-like"/>
</dbReference>
<dbReference type="Pfam" id="PF10536">
    <property type="entry name" value="PMD"/>
    <property type="match status" value="1"/>
</dbReference>
<dbReference type="InterPro" id="IPR019557">
    <property type="entry name" value="AminoTfrase-like_pln_mobile"/>
</dbReference>
<name>A0A8J6DCH8_9ROSI</name>
<protein>
    <recommendedName>
        <fullName evidence="1">Aminotransferase-like plant mobile domain-containing protein</fullName>
    </recommendedName>
</protein>
<evidence type="ECO:0000313" key="3">
    <source>
        <dbReference type="Proteomes" id="UP000701853"/>
    </source>
</evidence>
<gene>
    <name evidence="2" type="ORF">CXB51_001567</name>
</gene>
<keyword evidence="3" id="KW-1185">Reference proteome</keyword>
<evidence type="ECO:0000313" key="2">
    <source>
        <dbReference type="EMBL" id="KAG8503631.1"/>
    </source>
</evidence>
<evidence type="ECO:0000259" key="1">
    <source>
        <dbReference type="Pfam" id="PF10536"/>
    </source>
</evidence>
<organism evidence="2 3">
    <name type="scientific">Gossypium anomalum</name>
    <dbReference type="NCBI Taxonomy" id="47600"/>
    <lineage>
        <taxon>Eukaryota</taxon>
        <taxon>Viridiplantae</taxon>
        <taxon>Streptophyta</taxon>
        <taxon>Embryophyta</taxon>
        <taxon>Tracheophyta</taxon>
        <taxon>Spermatophyta</taxon>
        <taxon>Magnoliopsida</taxon>
        <taxon>eudicotyledons</taxon>
        <taxon>Gunneridae</taxon>
        <taxon>Pentapetalae</taxon>
        <taxon>rosids</taxon>
        <taxon>malvids</taxon>
        <taxon>Malvales</taxon>
        <taxon>Malvaceae</taxon>
        <taxon>Malvoideae</taxon>
        <taxon>Gossypium</taxon>
    </lineage>
</organism>
<sequence>MGRGCEFDPTLVNALVERWRPDMHTFYLPCNECIVTLEDVQLQLGLPVDELVVIRKTILLTLQNIKDLHHIYLRERTNKNWHIFHAKYINFWSNRYYFLPTHEAIIVPELAYDLEYMPWFRHYGKPYLLEEEMKGWQRHMRRL</sequence>
<dbReference type="OrthoDB" id="998310at2759"/>
<comment type="caution">
    <text evidence="2">The sequence shown here is derived from an EMBL/GenBank/DDBJ whole genome shotgun (WGS) entry which is preliminary data.</text>
</comment>
<dbReference type="GO" id="GO:0010073">
    <property type="term" value="P:meristem maintenance"/>
    <property type="evidence" value="ECO:0007669"/>
    <property type="project" value="InterPro"/>
</dbReference>
<dbReference type="AlphaFoldDB" id="A0A8J6DCH8"/>